<dbReference type="InterPro" id="IPR025639">
    <property type="entry name" value="DruA"/>
</dbReference>
<reference evidence="1" key="1">
    <citation type="submission" date="2020-04" db="EMBL/GenBank/DDBJ databases">
        <authorList>
            <person name="Chiriac C."/>
            <person name="Salcher M."/>
            <person name="Ghai R."/>
            <person name="Kavagutti S V."/>
        </authorList>
    </citation>
    <scope>NUCLEOTIDE SEQUENCE</scope>
</reference>
<evidence type="ECO:0000313" key="1">
    <source>
        <dbReference type="EMBL" id="CAB4133380.1"/>
    </source>
</evidence>
<name>A0A6J5LK62_9CAUD</name>
<dbReference type="EMBL" id="LR796270">
    <property type="protein sequence ID" value="CAB4133380.1"/>
    <property type="molecule type" value="Genomic_DNA"/>
</dbReference>
<accession>A0A6J5LK62</accession>
<sequence>MILEREDALHCAKVFKDYFSNFENITQYMKDEKLKSLENVSSSLFPLEDDLFSDFSMHPNDMDIEVCEIPGEQWESLMRITSSHINKAPVGRNIQMAVREKNTGKILGFIRLGSPVIYMKPRNEMLGQVFSQTTEGSKRFNNCSIMGFVIVPSQPFGFNYLGGKLLAAICTSHEVREICNKKYGMNLCLFETTSLYGTSKTVSQYDGMKPYIRFRGLTESDFVPMMHGERYNELKSYVESKVGDILEEDESTTSRKLRTFTKIIALTKAALKGTPEGDEFNKTIENAKSLTEQKRYYTSNYGYSNFCDYINGKSDVLLKDENYEKHNLKNIVAWWKHKASNRYDTLKQEGRLKTELEIWTSGKDIQIIR</sequence>
<protein>
    <submittedName>
        <fullName evidence="1">Uncharacterized protein</fullName>
    </submittedName>
</protein>
<gene>
    <name evidence="1" type="ORF">UFOVP250_152</name>
</gene>
<proteinExistence type="predicted"/>
<organism evidence="1">
    <name type="scientific">uncultured Caudovirales phage</name>
    <dbReference type="NCBI Taxonomy" id="2100421"/>
    <lineage>
        <taxon>Viruses</taxon>
        <taxon>Duplodnaviria</taxon>
        <taxon>Heunggongvirae</taxon>
        <taxon>Uroviricota</taxon>
        <taxon>Caudoviricetes</taxon>
        <taxon>Peduoviridae</taxon>
        <taxon>Maltschvirus</taxon>
        <taxon>Maltschvirus maltsch</taxon>
    </lineage>
</organism>
<dbReference type="Pfam" id="PF14236">
    <property type="entry name" value="DruA"/>
    <property type="match status" value="1"/>
</dbReference>